<dbReference type="AlphaFoldDB" id="A0A820S6N3"/>
<evidence type="ECO:0000313" key="3">
    <source>
        <dbReference type="Proteomes" id="UP000663851"/>
    </source>
</evidence>
<keyword evidence="1" id="KW-1133">Transmembrane helix</keyword>
<keyword evidence="1" id="KW-0472">Membrane</keyword>
<evidence type="ECO:0000256" key="1">
    <source>
        <dbReference type="SAM" id="Phobius"/>
    </source>
</evidence>
<reference evidence="2" key="1">
    <citation type="submission" date="2021-02" db="EMBL/GenBank/DDBJ databases">
        <authorList>
            <person name="Nowell W R."/>
        </authorList>
    </citation>
    <scope>NUCLEOTIDE SEQUENCE</scope>
</reference>
<sequence length="95" mass="10284">MAKDSTSNMKNKESVEASATYDLCLLFGLSGFLLGGIALASVVTLLLKQESCMSESAIITTETTTTMTTVTINKTQLSLYRNDKLDRGGVAYRYS</sequence>
<organism evidence="2 3">
    <name type="scientific">Rotaria socialis</name>
    <dbReference type="NCBI Taxonomy" id="392032"/>
    <lineage>
        <taxon>Eukaryota</taxon>
        <taxon>Metazoa</taxon>
        <taxon>Spiralia</taxon>
        <taxon>Gnathifera</taxon>
        <taxon>Rotifera</taxon>
        <taxon>Eurotatoria</taxon>
        <taxon>Bdelloidea</taxon>
        <taxon>Philodinida</taxon>
        <taxon>Philodinidae</taxon>
        <taxon>Rotaria</taxon>
    </lineage>
</organism>
<dbReference type="EMBL" id="CAJOBO010002438">
    <property type="protein sequence ID" value="CAF4451002.1"/>
    <property type="molecule type" value="Genomic_DNA"/>
</dbReference>
<gene>
    <name evidence="2" type="ORF">HFQ381_LOCUS23883</name>
</gene>
<name>A0A820S6N3_9BILA</name>
<accession>A0A820S6N3</accession>
<feature type="non-terminal residue" evidence="2">
    <location>
        <position position="1"/>
    </location>
</feature>
<feature type="non-terminal residue" evidence="2">
    <location>
        <position position="95"/>
    </location>
</feature>
<keyword evidence="1" id="KW-0812">Transmembrane</keyword>
<protein>
    <submittedName>
        <fullName evidence="2">Uncharacterized protein</fullName>
    </submittedName>
</protein>
<proteinExistence type="predicted"/>
<comment type="caution">
    <text evidence="2">The sequence shown here is derived from an EMBL/GenBank/DDBJ whole genome shotgun (WGS) entry which is preliminary data.</text>
</comment>
<evidence type="ECO:0000313" key="2">
    <source>
        <dbReference type="EMBL" id="CAF4451002.1"/>
    </source>
</evidence>
<feature type="transmembrane region" description="Helical" evidence="1">
    <location>
        <begin position="20"/>
        <end position="47"/>
    </location>
</feature>
<dbReference type="Proteomes" id="UP000663851">
    <property type="component" value="Unassembled WGS sequence"/>
</dbReference>